<dbReference type="Proteomes" id="UP000018468">
    <property type="component" value="Linkage group LG15"/>
</dbReference>
<accession>W5N4F4</accession>
<protein>
    <recommendedName>
        <fullName evidence="3">HAT C-terminal dimerisation domain-containing protein</fullName>
    </recommendedName>
</protein>
<dbReference type="EMBL" id="AHAT01029064">
    <property type="status" value="NOT_ANNOTATED_CDS"/>
    <property type="molecule type" value="Genomic_DNA"/>
</dbReference>
<dbReference type="InParanoid" id="W5N4F4"/>
<evidence type="ECO:0000313" key="1">
    <source>
        <dbReference type="Ensembl" id="ENSLOCP00000015513.1"/>
    </source>
</evidence>
<dbReference type="AlphaFoldDB" id="W5N4F4"/>
<evidence type="ECO:0000313" key="2">
    <source>
        <dbReference type="Proteomes" id="UP000018468"/>
    </source>
</evidence>
<dbReference type="OMA" id="HWKEEFP"/>
<reference evidence="1" key="3">
    <citation type="submission" date="2025-09" db="UniProtKB">
        <authorList>
            <consortium name="Ensembl"/>
        </authorList>
    </citation>
    <scope>IDENTIFICATION</scope>
</reference>
<dbReference type="Ensembl" id="ENSLOCT00000015542.1">
    <property type="protein sequence ID" value="ENSLOCP00000015513.1"/>
    <property type="gene ID" value="ENSLOCG00000012600.1"/>
</dbReference>
<dbReference type="STRING" id="7918.ENSLOCP00000015513"/>
<dbReference type="GeneTree" id="ENSGT00950000182812"/>
<dbReference type="PANTHER" id="PTHR46880:SF6">
    <property type="entry name" value="U1-TYPE DOMAIN-CONTAINING PROTEIN"/>
    <property type="match status" value="1"/>
</dbReference>
<reference evidence="1" key="2">
    <citation type="submission" date="2025-08" db="UniProtKB">
        <authorList>
            <consortium name="Ensembl"/>
        </authorList>
    </citation>
    <scope>IDENTIFICATION</scope>
</reference>
<organism evidence="1 2">
    <name type="scientific">Lepisosteus oculatus</name>
    <name type="common">Spotted gar</name>
    <dbReference type="NCBI Taxonomy" id="7918"/>
    <lineage>
        <taxon>Eukaryota</taxon>
        <taxon>Metazoa</taxon>
        <taxon>Chordata</taxon>
        <taxon>Craniata</taxon>
        <taxon>Vertebrata</taxon>
        <taxon>Euteleostomi</taxon>
        <taxon>Actinopterygii</taxon>
        <taxon>Neopterygii</taxon>
        <taxon>Holostei</taxon>
        <taxon>Semionotiformes</taxon>
        <taxon>Lepisosteidae</taxon>
        <taxon>Lepisosteus</taxon>
    </lineage>
</organism>
<dbReference type="PANTHER" id="PTHR46880">
    <property type="entry name" value="RAS-ASSOCIATING DOMAIN-CONTAINING PROTEIN"/>
    <property type="match status" value="1"/>
</dbReference>
<keyword evidence="2" id="KW-1185">Reference proteome</keyword>
<name>W5N4F4_LEPOC</name>
<evidence type="ECO:0008006" key="3">
    <source>
        <dbReference type="Google" id="ProtNLM"/>
    </source>
</evidence>
<sequence length="512" mass="57345">AIVKVLHDEDSRRMTDSPFIGLIVRGAVDLLENEKLVLFVSTVSPFDRHASVMFLGLFDLPDGETETVVDRLVEIFSTFSVPLSKVSWLAYDEPSLSTNKISNAVSRLKPLCPLLKHFPWLSSNDCLALSDIIRDVAYLRKYEETVDAVFRLFSSYEDDNNSLEELDKVLKSSKIDLRDCKPVQWASVLPAVEAINSLWPTLVLFLEELAGKSPLALGLCKELKKFNFVAFTKVLMDVLPILQRLSAFFRAEELNLSVLKPVISASLACLKALRSASGCQFQEFLCDMNEHPQEDCEKGVRLYYKGVEMTNCSQEDVRAFGQLKDAYLGTLCKSLQDRLPEDIVELVNAFVVLFSPQCYVQALVDDIKSYGATELNLLLDQYGGLVSQERARTDFPLFKRVVVSLGHLSLQQLCAQLVFIDSEMRELFPDFATLASLASVLPVQPATCEKVFRAKDQTKKLLTEEGLSNVVKIAVDGPTISEFDFEAAIEHYETIKGSESCEKRGEITSQNQ</sequence>
<proteinExistence type="predicted"/>
<dbReference type="Bgee" id="ENSLOCG00000012600">
    <property type="expression patterns" value="Expressed in ovary and 13 other cell types or tissues"/>
</dbReference>
<dbReference type="eggNOG" id="KOG2461">
    <property type="taxonomic scope" value="Eukaryota"/>
</dbReference>
<reference evidence="2" key="1">
    <citation type="submission" date="2011-12" db="EMBL/GenBank/DDBJ databases">
        <title>The Draft Genome of Lepisosteus oculatus.</title>
        <authorList>
            <consortium name="The Broad Institute Genome Assembly &amp; Analysis Group"/>
            <consortium name="Computational R&amp;D Group"/>
            <consortium name="and Sequencing Platform"/>
            <person name="Di Palma F."/>
            <person name="Alfoldi J."/>
            <person name="Johnson J."/>
            <person name="Berlin A."/>
            <person name="Gnerre S."/>
            <person name="Jaffe D."/>
            <person name="MacCallum I."/>
            <person name="Young S."/>
            <person name="Walker B.J."/>
            <person name="Lander E.S."/>
            <person name="Lindblad-Toh K."/>
        </authorList>
    </citation>
    <scope>NUCLEOTIDE SEQUENCE [LARGE SCALE GENOMIC DNA]</scope>
</reference>
<dbReference type="HOGENOM" id="CLU_025679_0_0_1"/>